<dbReference type="RefSeq" id="WP_200787928.1">
    <property type="nucleotide sequence ID" value="NZ_BAABCH010000078.1"/>
</dbReference>
<feature type="transmembrane region" description="Helical" evidence="1">
    <location>
        <begin position="32"/>
        <end position="49"/>
    </location>
</feature>
<proteinExistence type="predicted"/>
<evidence type="ECO:0000313" key="3">
    <source>
        <dbReference type="Proteomes" id="UP000243255"/>
    </source>
</evidence>
<reference evidence="3" key="1">
    <citation type="submission" date="2016-11" db="EMBL/GenBank/DDBJ databases">
        <authorList>
            <person name="Varghese N."/>
            <person name="Submissions S."/>
        </authorList>
    </citation>
    <scope>NUCLEOTIDE SEQUENCE [LARGE SCALE GENOMIC DNA]</scope>
    <source>
        <strain evidence="3">DSM 2635</strain>
    </source>
</reference>
<accession>A0A1M5SIV5</accession>
<protein>
    <submittedName>
        <fullName evidence="2">Uncharacterized protein</fullName>
    </submittedName>
</protein>
<gene>
    <name evidence="2" type="ORF">SAMN04488530_1413</name>
</gene>
<dbReference type="AlphaFoldDB" id="A0A1M5SIV5"/>
<dbReference type="EMBL" id="FQWX01000041">
    <property type="protein sequence ID" value="SHH37833.1"/>
    <property type="molecule type" value="Genomic_DNA"/>
</dbReference>
<dbReference type="STRING" id="1121321.SAMN04488530_1413"/>
<evidence type="ECO:0000313" key="2">
    <source>
        <dbReference type="EMBL" id="SHH37833.1"/>
    </source>
</evidence>
<organism evidence="2 3">
    <name type="scientific">Asaccharospora irregularis DSM 2635</name>
    <dbReference type="NCBI Taxonomy" id="1121321"/>
    <lineage>
        <taxon>Bacteria</taxon>
        <taxon>Bacillati</taxon>
        <taxon>Bacillota</taxon>
        <taxon>Clostridia</taxon>
        <taxon>Peptostreptococcales</taxon>
        <taxon>Peptostreptococcaceae</taxon>
        <taxon>Asaccharospora</taxon>
    </lineage>
</organism>
<keyword evidence="1" id="KW-0812">Transmembrane</keyword>
<keyword evidence="1" id="KW-1133">Transmembrane helix</keyword>
<dbReference type="Proteomes" id="UP000243255">
    <property type="component" value="Unassembled WGS sequence"/>
</dbReference>
<keyword evidence="3" id="KW-1185">Reference proteome</keyword>
<evidence type="ECO:0000256" key="1">
    <source>
        <dbReference type="SAM" id="Phobius"/>
    </source>
</evidence>
<sequence length="147" mass="16730">MNKEIHNKEESEEIADDKNGIVTWVKAHKKQLVLIGISIPTLIAIVLGSKNKDAIKELFDNLKDEIEKANLYSGKWFENATDAELDTAREKVRLDYCSSGDDFKAACSLQNLLGRFDKEMSKRAWGNENPHAPSIHREHGWYLSNDD</sequence>
<name>A0A1M5SIV5_9FIRM</name>
<keyword evidence="1" id="KW-0472">Membrane</keyword>